<dbReference type="InterPro" id="IPR036390">
    <property type="entry name" value="WH_DNA-bd_sf"/>
</dbReference>
<dbReference type="PROSITE" id="PS50995">
    <property type="entry name" value="HTH_MARR_2"/>
    <property type="match status" value="1"/>
</dbReference>
<dbReference type="InterPro" id="IPR000835">
    <property type="entry name" value="HTH_MarR-typ"/>
</dbReference>
<protein>
    <submittedName>
        <fullName evidence="3">Winged helix-turn-helix transcriptional regulator</fullName>
    </submittedName>
</protein>
<organism evidence="3 4">
    <name type="scientific">Leucobacter viscericola</name>
    <dbReference type="NCBI Taxonomy" id="2714935"/>
    <lineage>
        <taxon>Bacteria</taxon>
        <taxon>Bacillati</taxon>
        <taxon>Actinomycetota</taxon>
        <taxon>Actinomycetes</taxon>
        <taxon>Micrococcales</taxon>
        <taxon>Microbacteriaceae</taxon>
        <taxon>Leucobacter</taxon>
    </lineage>
</organism>
<feature type="domain" description="HTH marR-type" evidence="2">
    <location>
        <begin position="1"/>
        <end position="143"/>
    </location>
</feature>
<dbReference type="InterPro" id="IPR036388">
    <property type="entry name" value="WH-like_DNA-bd_sf"/>
</dbReference>
<feature type="region of interest" description="Disordered" evidence="1">
    <location>
        <begin position="154"/>
        <end position="181"/>
    </location>
</feature>
<dbReference type="GO" id="GO:0006950">
    <property type="term" value="P:response to stress"/>
    <property type="evidence" value="ECO:0007669"/>
    <property type="project" value="TreeGrafter"/>
</dbReference>
<dbReference type="SMART" id="SM00347">
    <property type="entry name" value="HTH_MARR"/>
    <property type="match status" value="1"/>
</dbReference>
<dbReference type="RefSeq" id="WP_166291789.1">
    <property type="nucleotide sequence ID" value="NZ_CP049863.1"/>
</dbReference>
<evidence type="ECO:0000259" key="2">
    <source>
        <dbReference type="PROSITE" id="PS50995"/>
    </source>
</evidence>
<dbReference type="InterPro" id="IPR039422">
    <property type="entry name" value="MarR/SlyA-like"/>
</dbReference>
<proteinExistence type="predicted"/>
<dbReference type="Gene3D" id="1.10.10.10">
    <property type="entry name" value="Winged helix-like DNA-binding domain superfamily/Winged helix DNA-binding domain"/>
    <property type="match status" value="1"/>
</dbReference>
<dbReference type="EMBL" id="CP049863">
    <property type="protein sequence ID" value="QIK63555.1"/>
    <property type="molecule type" value="Genomic_DNA"/>
</dbReference>
<dbReference type="Pfam" id="PF12802">
    <property type="entry name" value="MarR_2"/>
    <property type="match status" value="1"/>
</dbReference>
<accession>A0A6G7XG69</accession>
<dbReference type="Proteomes" id="UP000502677">
    <property type="component" value="Chromosome"/>
</dbReference>
<evidence type="ECO:0000256" key="1">
    <source>
        <dbReference type="SAM" id="MobiDB-lite"/>
    </source>
</evidence>
<dbReference type="KEGG" id="lvi:G7068_10365"/>
<keyword evidence="4" id="KW-1185">Reference proteome</keyword>
<evidence type="ECO:0000313" key="4">
    <source>
        <dbReference type="Proteomes" id="UP000502677"/>
    </source>
</evidence>
<evidence type="ECO:0000313" key="3">
    <source>
        <dbReference type="EMBL" id="QIK63555.1"/>
    </source>
</evidence>
<dbReference type="GO" id="GO:0003700">
    <property type="term" value="F:DNA-binding transcription factor activity"/>
    <property type="evidence" value="ECO:0007669"/>
    <property type="project" value="InterPro"/>
</dbReference>
<dbReference type="AlphaFoldDB" id="A0A6G7XG69"/>
<dbReference type="PANTHER" id="PTHR33164:SF99">
    <property type="entry name" value="MARR FAMILY REGULATORY PROTEIN"/>
    <property type="match status" value="1"/>
</dbReference>
<dbReference type="PANTHER" id="PTHR33164">
    <property type="entry name" value="TRANSCRIPTIONAL REGULATOR, MARR FAMILY"/>
    <property type="match status" value="1"/>
</dbReference>
<reference evidence="3 4" key="1">
    <citation type="submission" date="2020-03" db="EMBL/GenBank/DDBJ databases">
        <title>Leucobacter sp. nov., isolated from beetles.</title>
        <authorList>
            <person name="Hyun D.-W."/>
            <person name="Bae J.-W."/>
        </authorList>
    </citation>
    <scope>NUCLEOTIDE SEQUENCE [LARGE SCALE GENOMIC DNA]</scope>
    <source>
        <strain evidence="3 4">HDW9C</strain>
    </source>
</reference>
<dbReference type="SUPFAM" id="SSF46785">
    <property type="entry name" value="Winged helix' DNA-binding domain"/>
    <property type="match status" value="1"/>
</dbReference>
<name>A0A6G7XG69_9MICO</name>
<sequence length="181" mass="19538">MSELSHGERVAIARLRALIELLPTTLDRHLADSGIHSFEYTLLEALYEADDSRLQLSALATRTNATLPRLSRVVSGLERKGLIVRVACPHDGRATNAELTAEGERVFLSVRPLYDAALRTLIFDELGSAGTSALAEITYTILAKLDPGHRFSATDAEAESVSDCAADPAPPKQDCPADPSR</sequence>
<gene>
    <name evidence="3" type="ORF">G7068_10365</name>
</gene>